<evidence type="ECO:0000256" key="2">
    <source>
        <dbReference type="ARBA" id="ARBA00022843"/>
    </source>
</evidence>
<feature type="signal peptide" evidence="4">
    <location>
        <begin position="1"/>
        <end position="26"/>
    </location>
</feature>
<protein>
    <recommendedName>
        <fullName evidence="7">Ataxin-2 C-terminal domain-containing protein</fullName>
    </recommendedName>
</protein>
<dbReference type="Proteomes" id="UP001307889">
    <property type="component" value="Chromosome 2"/>
</dbReference>
<dbReference type="InterPro" id="IPR040396">
    <property type="entry name" value="PAIP2-like"/>
</dbReference>
<evidence type="ECO:0000256" key="4">
    <source>
        <dbReference type="SAM" id="SignalP"/>
    </source>
</evidence>
<evidence type="ECO:0000313" key="6">
    <source>
        <dbReference type="Proteomes" id="UP001307889"/>
    </source>
</evidence>
<evidence type="ECO:0000256" key="1">
    <source>
        <dbReference type="ARBA" id="ARBA00006858"/>
    </source>
</evidence>
<organism evidence="5 6">
    <name type="scientific">Nesidiocoris tenuis</name>
    <dbReference type="NCBI Taxonomy" id="355587"/>
    <lineage>
        <taxon>Eukaryota</taxon>
        <taxon>Metazoa</taxon>
        <taxon>Ecdysozoa</taxon>
        <taxon>Arthropoda</taxon>
        <taxon>Hexapoda</taxon>
        <taxon>Insecta</taxon>
        <taxon>Pterygota</taxon>
        <taxon>Neoptera</taxon>
        <taxon>Paraneoptera</taxon>
        <taxon>Hemiptera</taxon>
        <taxon>Heteroptera</taxon>
        <taxon>Panheteroptera</taxon>
        <taxon>Cimicomorpha</taxon>
        <taxon>Miridae</taxon>
        <taxon>Dicyphina</taxon>
        <taxon>Nesidiocoris</taxon>
    </lineage>
</organism>
<keyword evidence="2" id="KW-0832">Ubl conjugation</keyword>
<keyword evidence="3" id="KW-0810">Translation regulation</keyword>
<dbReference type="Pfam" id="PF07145">
    <property type="entry name" value="PAM2"/>
    <property type="match status" value="1"/>
</dbReference>
<evidence type="ECO:0000256" key="3">
    <source>
        <dbReference type="ARBA" id="ARBA00022845"/>
    </source>
</evidence>
<comment type="similarity">
    <text evidence="1">Belongs to the PAIP2 family.</text>
</comment>
<sequence>MFWIDDKRSLLLLPLHILLHRWSVSSQTPQTVQDMKIPPSDSERTGEASDFSEYMWMENEEEFDQEVMKQLEEEALMEQCIEAMLEDELEGKGPSNNSDHSLPEIGKLGLRERETIARESTLNPDAAEFVPKCTGDPGPR</sequence>
<accession>A0ABN7AJC9</accession>
<reference evidence="5 6" key="1">
    <citation type="submission" date="2023-09" db="EMBL/GenBank/DDBJ databases">
        <title>Nesidiocoris tenuis whole genome shotgun sequence.</title>
        <authorList>
            <person name="Shibata T."/>
            <person name="Shimoda M."/>
            <person name="Kobayashi T."/>
            <person name="Uehara T."/>
        </authorList>
    </citation>
    <scope>NUCLEOTIDE SEQUENCE [LARGE SCALE GENOMIC DNA]</scope>
    <source>
        <strain evidence="5 6">Japan</strain>
    </source>
</reference>
<dbReference type="EMBL" id="AP028910">
    <property type="protein sequence ID" value="BES90991.1"/>
    <property type="molecule type" value="Genomic_DNA"/>
</dbReference>
<name>A0ABN7AJC9_9HEMI</name>
<keyword evidence="4" id="KW-0732">Signal</keyword>
<proteinExistence type="inferred from homology"/>
<dbReference type="PANTHER" id="PTHR13154:SF6">
    <property type="entry name" value="GEO05078P1"/>
    <property type="match status" value="1"/>
</dbReference>
<evidence type="ECO:0000313" key="5">
    <source>
        <dbReference type="EMBL" id="BES90991.1"/>
    </source>
</evidence>
<feature type="chain" id="PRO_5046767432" description="Ataxin-2 C-terminal domain-containing protein" evidence="4">
    <location>
        <begin position="27"/>
        <end position="140"/>
    </location>
</feature>
<gene>
    <name evidence="5" type="ORF">NTJ_03799</name>
</gene>
<dbReference type="InterPro" id="IPR009818">
    <property type="entry name" value="PAM2_motif"/>
</dbReference>
<evidence type="ECO:0008006" key="7">
    <source>
        <dbReference type="Google" id="ProtNLM"/>
    </source>
</evidence>
<dbReference type="PANTHER" id="PTHR13154">
    <property type="entry name" value="POLYADENYLATE-BINDING PROTEIN-INTERACTING PROTEIN 2"/>
    <property type="match status" value="1"/>
</dbReference>
<keyword evidence="6" id="KW-1185">Reference proteome</keyword>